<keyword evidence="5" id="KW-1185">Reference proteome</keyword>
<reference evidence="4 5" key="1">
    <citation type="submission" date="2021-02" db="EMBL/GenBank/DDBJ databases">
        <title>De Novo genome assembly of isolated myxobacteria.</title>
        <authorList>
            <person name="Stevens D.C."/>
        </authorList>
    </citation>
    <scope>NUCLEOTIDE SEQUENCE [LARGE SCALE GENOMIC DNA]</scope>
    <source>
        <strain evidence="5">SCPEA02</strain>
    </source>
</reference>
<proteinExistence type="predicted"/>
<dbReference type="EMBL" id="CP071090">
    <property type="protein sequence ID" value="QSQ21284.1"/>
    <property type="molecule type" value="Genomic_DNA"/>
</dbReference>
<evidence type="ECO:0000256" key="1">
    <source>
        <dbReference type="SAM" id="Coils"/>
    </source>
</evidence>
<feature type="domain" description="YhaN AAA" evidence="3">
    <location>
        <begin position="6"/>
        <end position="207"/>
    </location>
</feature>
<feature type="coiled-coil region" evidence="1">
    <location>
        <begin position="447"/>
        <end position="474"/>
    </location>
</feature>
<feature type="transmembrane region" description="Helical" evidence="2">
    <location>
        <begin position="482"/>
        <end position="504"/>
    </location>
</feature>
<keyword evidence="2" id="KW-1133">Transmembrane helix</keyword>
<keyword evidence="1" id="KW-0175">Coiled coil</keyword>
<evidence type="ECO:0000259" key="3">
    <source>
        <dbReference type="Pfam" id="PF13514"/>
    </source>
</evidence>
<dbReference type="InterPro" id="IPR038734">
    <property type="entry name" value="YhaN_AAA"/>
</dbReference>
<dbReference type="Pfam" id="PF13514">
    <property type="entry name" value="AAA_27"/>
    <property type="match status" value="1"/>
</dbReference>
<dbReference type="RefSeq" id="WP_206722862.1">
    <property type="nucleotide sequence ID" value="NZ_CP071090.1"/>
</dbReference>
<dbReference type="InterPro" id="IPR027417">
    <property type="entry name" value="P-loop_NTPase"/>
</dbReference>
<protein>
    <submittedName>
        <fullName evidence="4">AAA family ATPase</fullName>
    </submittedName>
</protein>
<keyword evidence="2" id="KW-0812">Transmembrane</keyword>
<accession>A0ABX7NQZ2</accession>
<feature type="coiled-coil region" evidence="1">
    <location>
        <begin position="749"/>
        <end position="822"/>
    </location>
</feature>
<feature type="coiled-coil region" evidence="1">
    <location>
        <begin position="188"/>
        <end position="266"/>
    </location>
</feature>
<feature type="transmembrane region" description="Helical" evidence="2">
    <location>
        <begin position="510"/>
        <end position="529"/>
    </location>
</feature>
<evidence type="ECO:0000313" key="4">
    <source>
        <dbReference type="EMBL" id="QSQ21284.1"/>
    </source>
</evidence>
<name>A0ABX7NQZ2_9BACT</name>
<sequence length="1075" mass="118858">MKPGLRIDSLRVQGFGRFSQLHRELGPGMHLLHGPNEAGKSTLLAFLRSMLFGFEKNGHPERYEPRDGGPFGGELRLTTEAGPLLVRRMATGRKAKGEPTVLGPDGQPLPWERVQDALGHVSRELFFDVFAFRLDELAGFERLTEQRGASEALVAASMRGARRLPEVVMRLEKSAGALYKPNGQTPLLNETLRAMEDVQARLREAGDRPARYFAEKEQLAARGVEQRALEVELHEVVRELERLTRLEAALSDVSALSEARAELESLPELEHFPEGGEARLEDALHRRRNYRAEGARLSEKLAAVDSGLERLDAPSAVRGREETLHLALAAYTERSGLLRALPARRAAVEEKRRQVERELRELGLPVDGPGLLKLDLSASVRVALEALATRLAAVEAERREASGARLRARSERERLDGAVLRARAELAALPESRPAQVRQQQAGLTRLRSVRSELDRLGEQRAELRRQFETARAQAESPPVDAVLPMWWVPAVAGVTVVLAVVAWLMEGTVAGTLVLAGGLLLTGVLEVARRRVEAARDAGLAAHAARQRGRQQEEERLRAAMAGLAAREELMHRELLSAAAEAGMALVATHADLAAREAALAQALEQAGQREVLLREEEKLREEHEEARREEQRADEAVLAAEARQASLAGELSGHLAARRFPLTIPAPAALALWRDAAALRQRLQDVGTEEAALAVDERACAPVALMLWEEAVGAGLASRLVASEAATLPPGALETIAARVASALETVREQDAERRVLEESRRELLAEKARLDGLSHEEELALTMLLTEGGGTDEESFRRRAAQARRYAELTHRARELSQRIEARTGMTESQVREALREVGGEEGLRSALESRHTRHSRAQERHKAVLTELGAISNQLAAWENDDELAKLRIEEESLRARAAELATRYAADRLTLALLARARRRFEEEQQPRVVQLASENFTVLTGGRYRRVFIPTGEERELRVADGERDWSASQLSRGTREQLYLAFRLAVVRDFGETRGTLPLIVDDVLVNFDPERARGAIRLLARLSTQHQVIAFTCHPWLREAFAAEGARVQELDSTVSEVQPVSVLHAG</sequence>
<dbReference type="SUPFAM" id="SSF52540">
    <property type="entry name" value="P-loop containing nucleoside triphosphate hydrolases"/>
    <property type="match status" value="1"/>
</dbReference>
<evidence type="ECO:0000256" key="2">
    <source>
        <dbReference type="SAM" id="Phobius"/>
    </source>
</evidence>
<gene>
    <name evidence="4" type="ORF">JY651_39860</name>
</gene>
<dbReference type="Gene3D" id="3.40.50.300">
    <property type="entry name" value="P-loop containing nucleotide triphosphate hydrolases"/>
    <property type="match status" value="2"/>
</dbReference>
<dbReference type="PANTHER" id="PTHR41259:SF1">
    <property type="entry name" value="DOUBLE-STRAND BREAK REPAIR RAD50 ATPASE, PUTATIVE-RELATED"/>
    <property type="match status" value="1"/>
</dbReference>
<evidence type="ECO:0000313" key="5">
    <source>
        <dbReference type="Proteomes" id="UP000662747"/>
    </source>
</evidence>
<feature type="coiled-coil region" evidence="1">
    <location>
        <begin position="611"/>
        <end position="645"/>
    </location>
</feature>
<organism evidence="4 5">
    <name type="scientific">Pyxidicoccus parkwayensis</name>
    <dbReference type="NCBI Taxonomy" id="2813578"/>
    <lineage>
        <taxon>Bacteria</taxon>
        <taxon>Pseudomonadati</taxon>
        <taxon>Myxococcota</taxon>
        <taxon>Myxococcia</taxon>
        <taxon>Myxococcales</taxon>
        <taxon>Cystobacterineae</taxon>
        <taxon>Myxococcaceae</taxon>
        <taxon>Pyxidicoccus</taxon>
    </lineage>
</organism>
<dbReference type="PANTHER" id="PTHR41259">
    <property type="entry name" value="DOUBLE-STRAND BREAK REPAIR RAD50 ATPASE, PUTATIVE-RELATED"/>
    <property type="match status" value="1"/>
</dbReference>
<dbReference type="Proteomes" id="UP000662747">
    <property type="component" value="Chromosome"/>
</dbReference>
<keyword evidence="2" id="KW-0472">Membrane</keyword>